<dbReference type="Gene3D" id="2.60.40.10">
    <property type="entry name" value="Immunoglobulins"/>
    <property type="match status" value="3"/>
</dbReference>
<proteinExistence type="predicted"/>
<dbReference type="InterPro" id="IPR036179">
    <property type="entry name" value="Ig-like_dom_sf"/>
</dbReference>
<evidence type="ECO:0000256" key="2">
    <source>
        <dbReference type="ARBA" id="ARBA00023319"/>
    </source>
</evidence>
<dbReference type="InterPro" id="IPR003599">
    <property type="entry name" value="Ig_sub"/>
</dbReference>
<name>A0A7R8DCT4_LEPSM</name>
<dbReference type="InterPro" id="IPR007110">
    <property type="entry name" value="Ig-like_dom"/>
</dbReference>
<accession>A0A7R8DCT4</accession>
<sequence length="506" mass="57323">MKKKTLFDLIFTSSLYLLLHLQGTLATIKGPPTAEKKEVRQIVRVGHDVRLMCPMSGHPSLMFEWTKDLESIQEYSWTRFRKNKKYLRITKTSLDDSGTYHCKGTNGFGSEVVRIQLIVIDPRDFPHLDEGELPDVYPPEWTPSTRHNLRDNYGISFGQKFHLSCEAKGQPTPSVKWYFNGRELYGRHSGELIIEKALDSDSGVYTCIAKNVLATITRNVSLSVSGKKSDHLSDLLGRNSLENMTVEEGDSAALECKVSSPIEPNIKWLKRLETWEHTQYTDVIEVENKKFRFIRHPESVSLPLREGEFVNTLIIPDASLSDSGMYYCFIALRVEYEFKNTYLTVIPISPSPFPGSISSSSPFMGTGDPILIVIICLSIFVFFLLISIILCIVFRRRNKGESSSLPESPDVQENLMPPLHHMHSQSTLTHPRMIVNKLDMPLPAPPMIPPQSSYYESSSTLSTNYLQSGYYPPPPTSIASGNEYEVPHVIRPPSSSRYGKVHRPYI</sequence>
<organism evidence="4 5">
    <name type="scientific">Lepeophtheirus salmonis</name>
    <name type="common">Salmon louse</name>
    <name type="synonym">Caligus salmonis</name>
    <dbReference type="NCBI Taxonomy" id="72036"/>
    <lineage>
        <taxon>Eukaryota</taxon>
        <taxon>Metazoa</taxon>
        <taxon>Ecdysozoa</taxon>
        <taxon>Arthropoda</taxon>
        <taxon>Crustacea</taxon>
        <taxon>Multicrustacea</taxon>
        <taxon>Hexanauplia</taxon>
        <taxon>Copepoda</taxon>
        <taxon>Siphonostomatoida</taxon>
        <taxon>Caligidae</taxon>
        <taxon>Lepeophtheirus</taxon>
    </lineage>
</organism>
<feature type="domain" description="Ig-like" evidence="3">
    <location>
        <begin position="32"/>
        <end position="118"/>
    </location>
</feature>
<dbReference type="SMART" id="SM00408">
    <property type="entry name" value="IGc2"/>
    <property type="match status" value="3"/>
</dbReference>
<dbReference type="InterPro" id="IPR003598">
    <property type="entry name" value="Ig_sub2"/>
</dbReference>
<dbReference type="PROSITE" id="PS50835">
    <property type="entry name" value="IG_LIKE"/>
    <property type="match status" value="3"/>
</dbReference>
<evidence type="ECO:0000259" key="3">
    <source>
        <dbReference type="PROSITE" id="PS50835"/>
    </source>
</evidence>
<keyword evidence="2" id="KW-0393">Immunoglobulin domain</keyword>
<dbReference type="InterPro" id="IPR013783">
    <property type="entry name" value="Ig-like_fold"/>
</dbReference>
<dbReference type="AlphaFoldDB" id="A0A7R8DCT4"/>
<evidence type="ECO:0000313" key="5">
    <source>
        <dbReference type="Proteomes" id="UP000675881"/>
    </source>
</evidence>
<dbReference type="FunFam" id="2.60.40.10:FF:000593">
    <property type="entry name" value="Fibroblast growth factor receptor-like 1"/>
    <property type="match status" value="1"/>
</dbReference>
<dbReference type="InterPro" id="IPR013098">
    <property type="entry name" value="Ig_I-set"/>
</dbReference>
<protein>
    <submittedName>
        <fullName evidence="4">(salmon louse) hypothetical protein</fullName>
    </submittedName>
</protein>
<evidence type="ECO:0000313" key="4">
    <source>
        <dbReference type="EMBL" id="CAF3045280.1"/>
    </source>
</evidence>
<dbReference type="SUPFAM" id="SSF48726">
    <property type="entry name" value="Immunoglobulin"/>
    <property type="match status" value="3"/>
</dbReference>
<dbReference type="PANTHER" id="PTHR19890:SF10">
    <property type="entry name" value="FIBROBLAST GROWTH FACTOR RECEPTOR-LIKE 1"/>
    <property type="match status" value="1"/>
</dbReference>
<dbReference type="OrthoDB" id="6244905at2759"/>
<dbReference type="Pfam" id="PF07679">
    <property type="entry name" value="I-set"/>
    <property type="match status" value="1"/>
</dbReference>
<feature type="domain" description="Ig-like" evidence="3">
    <location>
        <begin position="139"/>
        <end position="223"/>
    </location>
</feature>
<dbReference type="EMBL" id="HG994588">
    <property type="protein sequence ID" value="CAF3045280.1"/>
    <property type="molecule type" value="Genomic_DNA"/>
</dbReference>
<dbReference type="SMART" id="SM00409">
    <property type="entry name" value="IG"/>
    <property type="match status" value="3"/>
</dbReference>
<feature type="domain" description="Ig-like" evidence="3">
    <location>
        <begin position="230"/>
        <end position="328"/>
    </location>
</feature>
<dbReference type="CDD" id="cd00096">
    <property type="entry name" value="Ig"/>
    <property type="match status" value="2"/>
</dbReference>
<dbReference type="PANTHER" id="PTHR19890">
    <property type="entry name" value="FIBROBLAST GROWTH FACTOR RECEPTOR"/>
    <property type="match status" value="1"/>
</dbReference>
<keyword evidence="5" id="KW-1185">Reference proteome</keyword>
<keyword evidence="1" id="KW-1015">Disulfide bond</keyword>
<dbReference type="Proteomes" id="UP000675881">
    <property type="component" value="Chromosome 9"/>
</dbReference>
<gene>
    <name evidence="4" type="ORF">LSAA_14918</name>
</gene>
<reference evidence="4" key="1">
    <citation type="submission" date="2021-02" db="EMBL/GenBank/DDBJ databases">
        <authorList>
            <person name="Bekaert M."/>
        </authorList>
    </citation>
    <scope>NUCLEOTIDE SEQUENCE</scope>
    <source>
        <strain evidence="4">IoA-00</strain>
    </source>
</reference>
<evidence type="ECO:0000256" key="1">
    <source>
        <dbReference type="ARBA" id="ARBA00023157"/>
    </source>
</evidence>
<dbReference type="Pfam" id="PF13927">
    <property type="entry name" value="Ig_3"/>
    <property type="match status" value="2"/>
</dbReference>
<dbReference type="InterPro" id="IPR052615">
    <property type="entry name" value="FGFRL"/>
</dbReference>
<dbReference type="FunFam" id="2.60.40.10:FF:000032">
    <property type="entry name" value="palladin isoform X1"/>
    <property type="match status" value="1"/>
</dbReference>